<gene>
    <name evidence="2" type="ORF">SAMN05421819_3736</name>
</gene>
<proteinExistence type="predicted"/>
<dbReference type="Proteomes" id="UP000236728">
    <property type="component" value="Unassembled WGS sequence"/>
</dbReference>
<dbReference type="OrthoDB" id="9765330at2"/>
<feature type="domain" description="Glycosyl transferase family 1" evidence="1">
    <location>
        <begin position="221"/>
        <end position="377"/>
    </location>
</feature>
<evidence type="ECO:0000313" key="2">
    <source>
        <dbReference type="EMBL" id="SEG60550.1"/>
    </source>
</evidence>
<dbReference type="InterPro" id="IPR001296">
    <property type="entry name" value="Glyco_trans_1"/>
</dbReference>
<dbReference type="EMBL" id="FNVA01000007">
    <property type="protein sequence ID" value="SEG60550.1"/>
    <property type="molecule type" value="Genomic_DNA"/>
</dbReference>
<dbReference type="PANTHER" id="PTHR12526:SF636">
    <property type="entry name" value="BLL3647 PROTEIN"/>
    <property type="match status" value="1"/>
</dbReference>
<dbReference type="PANTHER" id="PTHR12526">
    <property type="entry name" value="GLYCOSYLTRANSFERASE"/>
    <property type="match status" value="1"/>
</dbReference>
<dbReference type="Gene3D" id="3.40.50.2000">
    <property type="entry name" value="Glycogen Phosphorylase B"/>
    <property type="match status" value="1"/>
</dbReference>
<dbReference type="RefSeq" id="WP_103934598.1">
    <property type="nucleotide sequence ID" value="NZ_FNVA01000007.1"/>
</dbReference>
<evidence type="ECO:0000313" key="3">
    <source>
        <dbReference type="Proteomes" id="UP000236728"/>
    </source>
</evidence>
<accession>A0A1H6BIK1</accession>
<dbReference type="Pfam" id="PF00534">
    <property type="entry name" value="Glycos_transf_1"/>
    <property type="match status" value="1"/>
</dbReference>
<evidence type="ECO:0000259" key="1">
    <source>
        <dbReference type="Pfam" id="PF00534"/>
    </source>
</evidence>
<name>A0A1H6BIK1_9BACT</name>
<protein>
    <submittedName>
        <fullName evidence="2">Glycosyl transferases group 1</fullName>
    </submittedName>
</protein>
<dbReference type="GO" id="GO:0016757">
    <property type="term" value="F:glycosyltransferase activity"/>
    <property type="evidence" value="ECO:0007669"/>
    <property type="project" value="InterPro"/>
</dbReference>
<dbReference type="SUPFAM" id="SSF53756">
    <property type="entry name" value="UDP-Glycosyltransferase/glycogen phosphorylase"/>
    <property type="match status" value="1"/>
</dbReference>
<reference evidence="2 3" key="1">
    <citation type="submission" date="2016-10" db="EMBL/GenBank/DDBJ databases">
        <authorList>
            <person name="de Groot N.N."/>
        </authorList>
    </citation>
    <scope>NUCLEOTIDE SEQUENCE [LARGE SCALE GENOMIC DNA]</scope>
    <source>
        <strain evidence="2 3">DSM 22489</strain>
    </source>
</reference>
<organism evidence="2 3">
    <name type="scientific">Bryocella elongata</name>
    <dbReference type="NCBI Taxonomy" id="863522"/>
    <lineage>
        <taxon>Bacteria</taxon>
        <taxon>Pseudomonadati</taxon>
        <taxon>Acidobacteriota</taxon>
        <taxon>Terriglobia</taxon>
        <taxon>Terriglobales</taxon>
        <taxon>Acidobacteriaceae</taxon>
        <taxon>Bryocella</taxon>
    </lineage>
</organism>
<keyword evidence="2" id="KW-0808">Transferase</keyword>
<dbReference type="AlphaFoldDB" id="A0A1H6BIK1"/>
<keyword evidence="3" id="KW-1185">Reference proteome</keyword>
<sequence length="408" mass="44320">MSGRTYLMVLPVEHYRLDANHVALESAFAEHLLLLRDRAAALGLRLVVAMRPMSAVAYEQAGSSLATHDAAATGIEVITLESASGSFGKTLNTLRAASAQAAVVHTGLSFAIRHPTEFAAWLMGWARGRVTIFVVDIDFRGEGRMDGSACAKPSVFQRFLLMQLRLAVSLCSVVLLKGQRFAAEYAKGRTNVHSFLDAAHSAEYLLPGDALAAKVASHDDRTRPLELVYFGRFVERKGIAEMLRTLAATRARGVDAELHLYGSGPQRGELMALAAELEIVEHVLWHEPIPYGPELFAAVAKHHLLLGMPLTPDTPRNAIDAMAVGVPFLAFDTEYYRELAASGAGSCTAWPDVDQAAARLAELDADRPRLKAMATAAHAFAVANTQESWVARRDAWTRGALQQRGLLR</sequence>